<sequence>MRTVLKEVFLFVFGFRVDEISTVSPKNNLNKNKKLKLKNQPRTIASHEIGTSLSTSLGYFFFRSWNLVQVTFC</sequence>
<evidence type="ECO:0000313" key="2">
    <source>
        <dbReference type="Proteomes" id="UP001359559"/>
    </source>
</evidence>
<dbReference type="Proteomes" id="UP001359559">
    <property type="component" value="Unassembled WGS sequence"/>
</dbReference>
<organism evidence="1 2">
    <name type="scientific">Clitoria ternatea</name>
    <name type="common">Butterfly pea</name>
    <dbReference type="NCBI Taxonomy" id="43366"/>
    <lineage>
        <taxon>Eukaryota</taxon>
        <taxon>Viridiplantae</taxon>
        <taxon>Streptophyta</taxon>
        <taxon>Embryophyta</taxon>
        <taxon>Tracheophyta</taxon>
        <taxon>Spermatophyta</taxon>
        <taxon>Magnoliopsida</taxon>
        <taxon>eudicotyledons</taxon>
        <taxon>Gunneridae</taxon>
        <taxon>Pentapetalae</taxon>
        <taxon>rosids</taxon>
        <taxon>fabids</taxon>
        <taxon>Fabales</taxon>
        <taxon>Fabaceae</taxon>
        <taxon>Papilionoideae</taxon>
        <taxon>50 kb inversion clade</taxon>
        <taxon>NPAAA clade</taxon>
        <taxon>indigoferoid/millettioid clade</taxon>
        <taxon>Phaseoleae</taxon>
        <taxon>Clitoria</taxon>
    </lineage>
</organism>
<keyword evidence="2" id="KW-1185">Reference proteome</keyword>
<gene>
    <name evidence="1" type="ORF">RJT34_15826</name>
</gene>
<protein>
    <submittedName>
        <fullName evidence="1">Uncharacterized protein</fullName>
    </submittedName>
</protein>
<comment type="caution">
    <text evidence="1">The sequence shown here is derived from an EMBL/GenBank/DDBJ whole genome shotgun (WGS) entry which is preliminary data.</text>
</comment>
<dbReference type="AlphaFoldDB" id="A0AAN9PD29"/>
<proteinExistence type="predicted"/>
<reference evidence="1 2" key="1">
    <citation type="submission" date="2024-01" db="EMBL/GenBank/DDBJ databases">
        <title>The genomes of 5 underutilized Papilionoideae crops provide insights into root nodulation and disease resistance.</title>
        <authorList>
            <person name="Yuan L."/>
        </authorList>
    </citation>
    <scope>NUCLEOTIDE SEQUENCE [LARGE SCALE GENOMIC DNA]</scope>
    <source>
        <strain evidence="1">LY-2023</strain>
        <tissue evidence="1">Leaf</tissue>
    </source>
</reference>
<accession>A0AAN9PD29</accession>
<name>A0AAN9PD29_CLITE</name>
<evidence type="ECO:0000313" key="1">
    <source>
        <dbReference type="EMBL" id="KAK7292967.1"/>
    </source>
</evidence>
<dbReference type="EMBL" id="JAYKXN010000004">
    <property type="protein sequence ID" value="KAK7292967.1"/>
    <property type="molecule type" value="Genomic_DNA"/>
</dbReference>